<dbReference type="PROSITE" id="PS50853">
    <property type="entry name" value="FN3"/>
    <property type="match status" value="11"/>
</dbReference>
<feature type="domain" description="Fibronectin type-III" evidence="2">
    <location>
        <begin position="341"/>
        <end position="426"/>
    </location>
</feature>
<accession>A0ABN9LBZ4</accession>
<dbReference type="InterPro" id="IPR050991">
    <property type="entry name" value="ECM_Regulatory_Proteins"/>
</dbReference>
<feature type="domain" description="Fibronectin type-III" evidence="2">
    <location>
        <begin position="854"/>
        <end position="942"/>
    </location>
</feature>
<feature type="domain" description="Fibronectin type-III" evidence="2">
    <location>
        <begin position="169"/>
        <end position="254"/>
    </location>
</feature>
<protein>
    <recommendedName>
        <fullName evidence="2">Fibronectin type-III domain-containing protein</fullName>
    </recommendedName>
</protein>
<dbReference type="SMART" id="SM00060">
    <property type="entry name" value="FN3"/>
    <property type="match status" value="12"/>
</dbReference>
<comment type="caution">
    <text evidence="3">The sequence shown here is derived from an EMBL/GenBank/DDBJ whole genome shotgun (WGS) entry which is preliminary data.</text>
</comment>
<dbReference type="InterPro" id="IPR013783">
    <property type="entry name" value="Ig-like_fold"/>
</dbReference>
<sequence>MMTGVITTTSISLSWAKPDGNASSYEIQILGEPTFNKNVISTTYTIEGLTPGNFYTLLVTAVVGENNVTGNSTEISVYTKPEVVKNLMTGIITTTSISLSWAKPDGNASSYEILILGEPTFNKNVISTSDTIEGLTPGNYYTLLVTAVVGENNVTGNSTEISVYTKPEVVKNLMTGIINTTSISLGWAKPDGNASSYEIQILGDPTFNKTVTSASDTIEGLTPGNYYTLLVTAVVGENNVTGNSTEISVYTKPEVVKDLMTGIITTTSISLSWVKPDGNASSYEIQILGEPTFNKTVTSASDTIEGLTPGNYYTLLVTAVVGENNVTGNSTEISVYTKPEVVKNLMTGIINTTSISLSWAKPDGNTSSYEIQILGEPTFKKTVTSASDTIEGLTPGNYYTLLVTAVVGENNVTGNSTEISVYTKPEVVKNLMTGIITTTSIFLSWVKPDGNASSYEIQILGEPTFNKTVNSTSDTIEGLTPGKYYTLLVTAVVAENNVTGNSIEIFVYTKPEVVKNLMTGIITTTSISLSWAKPDGNASSYEIQILGEPTFNKNVISTSDTIEGLTPGNYYTLLVTAVVGENNVTGNSTEISVHTKPEVVKNMMTGIINTTSISLSWAKPDGNASSYEIQILGEPTFKKTVTSASDTIEGLTPGNYYTLLVTAVVGETNVTGNSTEISVHTKPEVVKNMMTGIINTTSISLSWAKPDGNASSYEIQILGEPTFKKTVTSASDTIEGLTPGNYYTLLVTAVVGENNVTGNSTEISVYTNPEIVKNPMTGLINTTSISLSWAKPDGNASSYEIQILGEPTFNKTVTSTSDTIEGLTSGNYYTLLVTAVVGENNVTGNSIEISVYTKPEVVKNLMTGIIITTSISLSWAKPDGNASSYEIQILGEPTFNKTVTSTSDTFEGLTPGNYYTLLVTAVVGENNVTGISTEISVYTKPEVVKNLMTGIITTTSIFLSWAKPDGNASSYEIQILGEPTFNKTVTSTSDTIEGLTPGNYYTLLVTAVVGESNVTGNSSEISVYTSGYFVY</sequence>
<dbReference type="Gene3D" id="2.60.40.10">
    <property type="entry name" value="Immunoglobulins"/>
    <property type="match status" value="12"/>
</dbReference>
<dbReference type="InterPro" id="IPR003961">
    <property type="entry name" value="FN3_dom"/>
</dbReference>
<evidence type="ECO:0000259" key="2">
    <source>
        <dbReference type="PROSITE" id="PS50853"/>
    </source>
</evidence>
<feature type="domain" description="Fibronectin type-III" evidence="2">
    <location>
        <begin position="427"/>
        <end position="512"/>
    </location>
</feature>
<evidence type="ECO:0000313" key="3">
    <source>
        <dbReference type="EMBL" id="CAJ0934627.1"/>
    </source>
</evidence>
<feature type="domain" description="Fibronectin type-III" evidence="2">
    <location>
        <begin position="943"/>
        <end position="1029"/>
    </location>
</feature>
<name>A0ABN9LBZ4_9NEOB</name>
<dbReference type="SUPFAM" id="SSF49265">
    <property type="entry name" value="Fibronectin type III"/>
    <property type="match status" value="6"/>
</dbReference>
<dbReference type="InterPro" id="IPR036116">
    <property type="entry name" value="FN3_sf"/>
</dbReference>
<feature type="domain" description="Fibronectin type-III" evidence="2">
    <location>
        <begin position="685"/>
        <end position="770"/>
    </location>
</feature>
<reference evidence="3" key="1">
    <citation type="submission" date="2023-07" db="EMBL/GenBank/DDBJ databases">
        <authorList>
            <person name="Stuckert A."/>
        </authorList>
    </citation>
    <scope>NUCLEOTIDE SEQUENCE</scope>
</reference>
<dbReference type="EMBL" id="CAUEEQ010010626">
    <property type="protein sequence ID" value="CAJ0934627.1"/>
    <property type="molecule type" value="Genomic_DNA"/>
</dbReference>
<keyword evidence="1" id="KW-0677">Repeat</keyword>
<feature type="domain" description="Fibronectin type-III" evidence="2">
    <location>
        <begin position="513"/>
        <end position="598"/>
    </location>
</feature>
<dbReference type="PANTHER" id="PTHR46708:SF11">
    <property type="entry name" value="RECEPTOR-TYPE TYROSINE-PROTEIN PHOSPHATASE ETA-LIKE"/>
    <property type="match status" value="1"/>
</dbReference>
<organism evidence="3 4">
    <name type="scientific">Ranitomeya imitator</name>
    <name type="common">mimic poison frog</name>
    <dbReference type="NCBI Taxonomy" id="111125"/>
    <lineage>
        <taxon>Eukaryota</taxon>
        <taxon>Metazoa</taxon>
        <taxon>Chordata</taxon>
        <taxon>Craniata</taxon>
        <taxon>Vertebrata</taxon>
        <taxon>Euteleostomi</taxon>
        <taxon>Amphibia</taxon>
        <taxon>Batrachia</taxon>
        <taxon>Anura</taxon>
        <taxon>Neobatrachia</taxon>
        <taxon>Hyloidea</taxon>
        <taxon>Dendrobatidae</taxon>
        <taxon>Dendrobatinae</taxon>
        <taxon>Ranitomeya</taxon>
    </lineage>
</organism>
<feature type="domain" description="Fibronectin type-III" evidence="2">
    <location>
        <begin position="83"/>
        <end position="168"/>
    </location>
</feature>
<dbReference type="Pfam" id="PF00041">
    <property type="entry name" value="fn3"/>
    <property type="match status" value="12"/>
</dbReference>
<dbReference type="Proteomes" id="UP001176940">
    <property type="component" value="Unassembled WGS sequence"/>
</dbReference>
<feature type="domain" description="Fibronectin type-III" evidence="2">
    <location>
        <begin position="1"/>
        <end position="82"/>
    </location>
</feature>
<gene>
    <name evidence="3" type="ORF">RIMI_LOCUS6017194</name>
</gene>
<dbReference type="PANTHER" id="PTHR46708">
    <property type="entry name" value="TENASCIN"/>
    <property type="match status" value="1"/>
</dbReference>
<evidence type="ECO:0000313" key="4">
    <source>
        <dbReference type="Proteomes" id="UP001176940"/>
    </source>
</evidence>
<feature type="domain" description="Fibronectin type-III" evidence="2">
    <location>
        <begin position="599"/>
        <end position="684"/>
    </location>
</feature>
<proteinExistence type="predicted"/>
<dbReference type="CDD" id="cd00063">
    <property type="entry name" value="FN3"/>
    <property type="match status" value="8"/>
</dbReference>
<evidence type="ECO:0000256" key="1">
    <source>
        <dbReference type="ARBA" id="ARBA00022737"/>
    </source>
</evidence>
<keyword evidence="4" id="KW-1185">Reference proteome</keyword>
<feature type="domain" description="Fibronectin type-III" evidence="2">
    <location>
        <begin position="255"/>
        <end position="340"/>
    </location>
</feature>